<feature type="region of interest" description="Disordered" evidence="1">
    <location>
        <begin position="359"/>
        <end position="410"/>
    </location>
</feature>
<comment type="caution">
    <text evidence="2">The sequence shown here is derived from an EMBL/GenBank/DDBJ whole genome shotgun (WGS) entry which is preliminary data.</text>
</comment>
<feature type="compositionally biased region" description="Low complexity" evidence="1">
    <location>
        <begin position="319"/>
        <end position="333"/>
    </location>
</feature>
<dbReference type="AlphaFoldDB" id="A0A9W9FVH6"/>
<reference evidence="2" key="1">
    <citation type="submission" date="2022-11" db="EMBL/GenBank/DDBJ databases">
        <authorList>
            <person name="Petersen C."/>
        </authorList>
    </citation>
    <scope>NUCLEOTIDE SEQUENCE</scope>
    <source>
        <strain evidence="2">IBT 30069</strain>
    </source>
</reference>
<feature type="region of interest" description="Disordered" evidence="1">
    <location>
        <begin position="1"/>
        <end position="212"/>
    </location>
</feature>
<proteinExistence type="predicted"/>
<sequence length="474" mass="52264">MPSFLSLFRSKQRARSAPPASRHIWPGRHRSQSGVLPLGEGSQPDGTNEEVQPTKTPDDDDAVDARSFHESDEEINALDDGSPLERQVSNAPRGSHKSNEGSDHSRSHDGSQRESQPGSKRLKGFMARFRMTRSQDRSSASELLAQSIPQDAAQDPTTTDPVKKDIPPRDSLTHESEHGLDTQEQNRNVSAQTVQSQDSNQTTATVFRHPSQRIAMPINELQDEAFWSSLLNFNRGPSPTAHTVEPSDPFSDGKDIEPQHHQPAASSHYSGDRSQKQSETSGHTSTHTQAESEGQRFSAHQRSSKSHSSHNTPPPNATRVSSVSSHSSRTSRLSRVDPSRAAMAFEVLATQLKLSITLREDEPSIDRPDESQNAEEDGESGRRRRFRRVRPTQSNFTLGESSPPPASRLRRTKTFANLGRRSSPMSSLRGKSLDTIARLGGHSYLILPPDLAPAPLQLPACIVAMIMYLRRSGL</sequence>
<dbReference type="OrthoDB" id="9994905at2759"/>
<feature type="compositionally biased region" description="Basic and acidic residues" evidence="1">
    <location>
        <begin position="161"/>
        <end position="181"/>
    </location>
</feature>
<evidence type="ECO:0000313" key="3">
    <source>
        <dbReference type="Proteomes" id="UP001149165"/>
    </source>
</evidence>
<feature type="compositionally biased region" description="Basic and acidic residues" evidence="1">
    <location>
        <begin position="359"/>
        <end position="370"/>
    </location>
</feature>
<keyword evidence="3" id="KW-1185">Reference proteome</keyword>
<dbReference type="Proteomes" id="UP001149165">
    <property type="component" value="Unassembled WGS sequence"/>
</dbReference>
<accession>A0A9W9FVH6</accession>
<evidence type="ECO:0000313" key="2">
    <source>
        <dbReference type="EMBL" id="KAJ5107164.1"/>
    </source>
</evidence>
<dbReference type="EMBL" id="JAPQKH010000003">
    <property type="protein sequence ID" value="KAJ5107164.1"/>
    <property type="molecule type" value="Genomic_DNA"/>
</dbReference>
<feature type="compositionally biased region" description="Polar residues" evidence="1">
    <location>
        <begin position="391"/>
        <end position="400"/>
    </location>
</feature>
<feature type="compositionally biased region" description="Polar residues" evidence="1">
    <location>
        <begin position="277"/>
        <end position="292"/>
    </location>
</feature>
<feature type="compositionally biased region" description="Basic and acidic residues" evidence="1">
    <location>
        <begin position="97"/>
        <end position="112"/>
    </location>
</feature>
<feature type="compositionally biased region" description="Basic and acidic residues" evidence="1">
    <location>
        <begin position="251"/>
        <end position="260"/>
    </location>
</feature>
<feature type="region of interest" description="Disordered" evidence="1">
    <location>
        <begin position="231"/>
        <end position="336"/>
    </location>
</feature>
<protein>
    <submittedName>
        <fullName evidence="2">Uncharacterized protein</fullName>
    </submittedName>
</protein>
<feature type="compositionally biased region" description="Polar residues" evidence="1">
    <location>
        <begin position="182"/>
        <end position="205"/>
    </location>
</feature>
<evidence type="ECO:0000256" key="1">
    <source>
        <dbReference type="SAM" id="MobiDB-lite"/>
    </source>
</evidence>
<organism evidence="2 3">
    <name type="scientific">Penicillium angulare</name>
    <dbReference type="NCBI Taxonomy" id="116970"/>
    <lineage>
        <taxon>Eukaryota</taxon>
        <taxon>Fungi</taxon>
        <taxon>Dikarya</taxon>
        <taxon>Ascomycota</taxon>
        <taxon>Pezizomycotina</taxon>
        <taxon>Eurotiomycetes</taxon>
        <taxon>Eurotiomycetidae</taxon>
        <taxon>Eurotiales</taxon>
        <taxon>Aspergillaceae</taxon>
        <taxon>Penicillium</taxon>
    </lineage>
</organism>
<feature type="compositionally biased region" description="Polar residues" evidence="1">
    <location>
        <begin position="44"/>
        <end position="55"/>
    </location>
</feature>
<name>A0A9W9FVH6_9EURO</name>
<reference evidence="2" key="2">
    <citation type="journal article" date="2023" name="IMA Fungus">
        <title>Comparative genomic study of the Penicillium genus elucidates a diverse pangenome and 15 lateral gene transfer events.</title>
        <authorList>
            <person name="Petersen C."/>
            <person name="Sorensen T."/>
            <person name="Nielsen M.R."/>
            <person name="Sondergaard T.E."/>
            <person name="Sorensen J.L."/>
            <person name="Fitzpatrick D.A."/>
            <person name="Frisvad J.C."/>
            <person name="Nielsen K.L."/>
        </authorList>
    </citation>
    <scope>NUCLEOTIDE SEQUENCE</scope>
    <source>
        <strain evidence="2">IBT 30069</strain>
    </source>
</reference>
<gene>
    <name evidence="2" type="ORF">N7456_003839</name>
</gene>
<feature type="compositionally biased region" description="Polar residues" evidence="1">
    <location>
        <begin position="231"/>
        <end position="241"/>
    </location>
</feature>